<proteinExistence type="predicted"/>
<protein>
    <submittedName>
        <fullName evidence="1">Uncharacterized protein</fullName>
    </submittedName>
</protein>
<accession>A0ACB9C9Q2</accession>
<comment type="caution">
    <text evidence="1">The sequence shown here is derived from an EMBL/GenBank/DDBJ whole genome shotgun (WGS) entry which is preliminary data.</text>
</comment>
<evidence type="ECO:0000313" key="1">
    <source>
        <dbReference type="EMBL" id="KAI3730902.1"/>
    </source>
</evidence>
<gene>
    <name evidence="1" type="ORF">L1987_62082</name>
</gene>
<keyword evidence="2" id="KW-1185">Reference proteome</keyword>
<dbReference type="Proteomes" id="UP001056120">
    <property type="component" value="Linkage Group LG21"/>
</dbReference>
<dbReference type="EMBL" id="CM042038">
    <property type="protein sequence ID" value="KAI3730902.1"/>
    <property type="molecule type" value="Genomic_DNA"/>
</dbReference>
<sequence length="719" mass="80923">MMQSSSCQMTPSSIFSALVLFSLFFSPTFSSINFREANETSMRQINALLKKINKPFLKSIKSPDGDIIDCVLFHLQPAFDNPKLKENMLLNPPELPKNDDDNAGNNSEIKQLWNSMGESCPNGTIPIRRTSASDILRYDSISRFGKKYTNYNPGVTHEHSIVYVRQGEFYGAKAILNVWKPYVDKYEFSVSQIWVVSEVPTHPVNTIEVGWNIYPLIYRDRFVQTNHKISLGASIDPVSTYNGPQYQITLLVWKDPKSKNWCLKVGDELLGYWPSSLFPDLGEHATAIHYGGEVLTDSLVKHPPTQMGSGHFQGEGYKKAAYIKHLQTVDQTNTLVDVSNLNLLAEKPNCYVLFRKKNKNLICLCRMMQSSSCIDIPLIISVVVLLFSPSFCSKGFQEENETMNMINARLEKINKPFVKSIESPDGDIIDCVLFHLQPAFDIPELREKMSLTLPELPKGHDNAENNQEIKQLWNSKGETCPNGTIPIRRTSASDILRSDSISKSRKKYSRKDIPDAPNHEHAIGYVNDGNFYGAKAFLSVYKPNVIGNDFSLSQIWVIGDVANRGANTIEAGWQIYPHRGDNLPGDSLPRLFTYWTDVKSGDWWLRVGSELIGYWPANLFSGLRDHANTIQYGGEVYSAKSSKHTSTQMGSGHFPEEGLGKAAFVRNVEVIDEMNNLNTIQNVELFAENPNCYDVKSGYNAVWGSYIYYGGPGYSPKCL</sequence>
<organism evidence="1 2">
    <name type="scientific">Smallanthus sonchifolius</name>
    <dbReference type="NCBI Taxonomy" id="185202"/>
    <lineage>
        <taxon>Eukaryota</taxon>
        <taxon>Viridiplantae</taxon>
        <taxon>Streptophyta</taxon>
        <taxon>Embryophyta</taxon>
        <taxon>Tracheophyta</taxon>
        <taxon>Spermatophyta</taxon>
        <taxon>Magnoliopsida</taxon>
        <taxon>eudicotyledons</taxon>
        <taxon>Gunneridae</taxon>
        <taxon>Pentapetalae</taxon>
        <taxon>asterids</taxon>
        <taxon>campanulids</taxon>
        <taxon>Asterales</taxon>
        <taxon>Asteraceae</taxon>
        <taxon>Asteroideae</taxon>
        <taxon>Heliantheae alliance</taxon>
        <taxon>Millerieae</taxon>
        <taxon>Smallanthus</taxon>
    </lineage>
</organism>
<reference evidence="1 2" key="2">
    <citation type="journal article" date="2022" name="Mol. Ecol. Resour.">
        <title>The genomes of chicory, endive, great burdock and yacon provide insights into Asteraceae paleo-polyploidization history and plant inulin production.</title>
        <authorList>
            <person name="Fan W."/>
            <person name="Wang S."/>
            <person name="Wang H."/>
            <person name="Wang A."/>
            <person name="Jiang F."/>
            <person name="Liu H."/>
            <person name="Zhao H."/>
            <person name="Xu D."/>
            <person name="Zhang Y."/>
        </authorList>
    </citation>
    <scope>NUCLEOTIDE SEQUENCE [LARGE SCALE GENOMIC DNA]</scope>
    <source>
        <strain evidence="2">cv. Yunnan</strain>
        <tissue evidence="1">Leaves</tissue>
    </source>
</reference>
<reference evidence="2" key="1">
    <citation type="journal article" date="2022" name="Mol. Ecol. Resour.">
        <title>The genomes of chicory, endive, great burdock and yacon provide insights into Asteraceae palaeo-polyploidization history and plant inulin production.</title>
        <authorList>
            <person name="Fan W."/>
            <person name="Wang S."/>
            <person name="Wang H."/>
            <person name="Wang A."/>
            <person name="Jiang F."/>
            <person name="Liu H."/>
            <person name="Zhao H."/>
            <person name="Xu D."/>
            <person name="Zhang Y."/>
        </authorList>
    </citation>
    <scope>NUCLEOTIDE SEQUENCE [LARGE SCALE GENOMIC DNA]</scope>
    <source>
        <strain evidence="2">cv. Yunnan</strain>
    </source>
</reference>
<evidence type="ECO:0000313" key="2">
    <source>
        <dbReference type="Proteomes" id="UP001056120"/>
    </source>
</evidence>
<name>A0ACB9C9Q2_9ASTR</name>